<protein>
    <submittedName>
        <fullName evidence="2">Rubrerythrin-like domain-containing protein</fullName>
    </submittedName>
</protein>
<dbReference type="EMBL" id="JBHTBF010000002">
    <property type="protein sequence ID" value="MFC7318062.1"/>
    <property type="molecule type" value="Genomic_DNA"/>
</dbReference>
<dbReference type="GeneID" id="79315253"/>
<evidence type="ECO:0000313" key="2">
    <source>
        <dbReference type="EMBL" id="MFC7318062.1"/>
    </source>
</evidence>
<name>A0ABD6ACE5_9EURY</name>
<dbReference type="Proteomes" id="UP001596547">
    <property type="component" value="Unassembled WGS sequence"/>
</dbReference>
<feature type="domain" description="DUF7129" evidence="1">
    <location>
        <begin position="5"/>
        <end position="48"/>
    </location>
</feature>
<comment type="caution">
    <text evidence="2">The sequence shown here is derived from an EMBL/GenBank/DDBJ whole genome shotgun (WGS) entry which is preliminary data.</text>
</comment>
<keyword evidence="3" id="KW-1185">Reference proteome</keyword>
<gene>
    <name evidence="2" type="ORF">ACFQPE_14850</name>
</gene>
<dbReference type="AlphaFoldDB" id="A0ABD6ACE5"/>
<reference evidence="2 3" key="1">
    <citation type="journal article" date="2019" name="Int. J. Syst. Evol. Microbiol.">
        <title>The Global Catalogue of Microorganisms (GCM) 10K type strain sequencing project: providing services to taxonomists for standard genome sequencing and annotation.</title>
        <authorList>
            <consortium name="The Broad Institute Genomics Platform"/>
            <consortium name="The Broad Institute Genome Sequencing Center for Infectious Disease"/>
            <person name="Wu L."/>
            <person name="Ma J."/>
        </authorList>
    </citation>
    <scope>NUCLEOTIDE SEQUENCE [LARGE SCALE GENOMIC DNA]</scope>
    <source>
        <strain evidence="2 3">PSR21</strain>
    </source>
</reference>
<evidence type="ECO:0000313" key="3">
    <source>
        <dbReference type="Proteomes" id="UP001596547"/>
    </source>
</evidence>
<sequence>MGVEDPYDGEPPYTFECTECGERVEADTRPGPCSNCGGRMRNISRSREK</sequence>
<proteinExistence type="predicted"/>
<evidence type="ECO:0000259" key="1">
    <source>
        <dbReference type="Pfam" id="PF23455"/>
    </source>
</evidence>
<dbReference type="NCBIfam" id="NF033497">
    <property type="entry name" value="rubre_like_arch"/>
    <property type="match status" value="1"/>
</dbReference>
<dbReference type="InterPro" id="IPR055553">
    <property type="entry name" value="DUF7129"/>
</dbReference>
<dbReference type="RefSeq" id="WP_276305661.1">
    <property type="nucleotide sequence ID" value="NZ_CP119992.1"/>
</dbReference>
<accession>A0ABD6ACE5</accession>
<organism evidence="2 3">
    <name type="scientific">Halomarina halobia</name>
    <dbReference type="NCBI Taxonomy" id="3033386"/>
    <lineage>
        <taxon>Archaea</taxon>
        <taxon>Methanobacteriati</taxon>
        <taxon>Methanobacteriota</taxon>
        <taxon>Stenosarchaea group</taxon>
        <taxon>Halobacteria</taxon>
        <taxon>Halobacteriales</taxon>
        <taxon>Natronomonadaceae</taxon>
        <taxon>Halomarina</taxon>
    </lineage>
</organism>
<dbReference type="Pfam" id="PF23455">
    <property type="entry name" value="DUF7129"/>
    <property type="match status" value="1"/>
</dbReference>